<accession>D2S1C9</accession>
<keyword evidence="4" id="KW-1185">Reference proteome</keyword>
<dbReference type="AlphaFoldDB" id="D2S1C9"/>
<evidence type="ECO:0000313" key="3">
    <source>
        <dbReference type="EMBL" id="ADB63176.1"/>
    </source>
</evidence>
<dbReference type="PANTHER" id="PTHR46268:SF6">
    <property type="entry name" value="UNIVERSAL STRESS PROTEIN UP12"/>
    <property type="match status" value="1"/>
</dbReference>
<protein>
    <submittedName>
        <fullName evidence="3">UspA domain protein</fullName>
    </submittedName>
</protein>
<dbReference type="KEGG" id="htu:Htur_4363"/>
<gene>
    <name evidence="3" type="ordered locus">Htur_4363</name>
</gene>
<sequence>MCGMVGMHTALLPIDESETRAKRAAETVISLPGDPEEKRVVLLNVSEETKQPWLQEFETQRGEGVEEPELPDSTIAAYEPLEAEGIDVETRLERGNIAEEIVAVAEEIDADSIVMSGRRKSPAGKVLFGSVTQSVLLNAERPVTVLMTEE</sequence>
<dbReference type="PANTHER" id="PTHR46268">
    <property type="entry name" value="STRESS RESPONSE PROTEIN NHAX"/>
    <property type="match status" value="1"/>
</dbReference>
<name>D2S1C9_HALTV</name>
<dbReference type="EMBL" id="CP001861">
    <property type="protein sequence ID" value="ADB63176.1"/>
    <property type="molecule type" value="Genomic_DNA"/>
</dbReference>
<keyword evidence="3" id="KW-0614">Plasmid</keyword>
<dbReference type="HOGENOM" id="CLU_049301_19_1_2"/>
<dbReference type="InterPro" id="IPR006015">
    <property type="entry name" value="Universal_stress_UspA"/>
</dbReference>
<dbReference type="CDD" id="cd00293">
    <property type="entry name" value="USP-like"/>
    <property type="match status" value="1"/>
</dbReference>
<dbReference type="Proteomes" id="UP000001903">
    <property type="component" value="Plasmid pHTUR01"/>
</dbReference>
<dbReference type="Gene3D" id="3.40.50.620">
    <property type="entry name" value="HUPs"/>
    <property type="match status" value="1"/>
</dbReference>
<evidence type="ECO:0000256" key="1">
    <source>
        <dbReference type="ARBA" id="ARBA00008791"/>
    </source>
</evidence>
<comment type="similarity">
    <text evidence="1">Belongs to the universal stress protein A family.</text>
</comment>
<dbReference type="InterPro" id="IPR006016">
    <property type="entry name" value="UspA"/>
</dbReference>
<dbReference type="Pfam" id="PF00582">
    <property type="entry name" value="Usp"/>
    <property type="match status" value="1"/>
</dbReference>
<feature type="domain" description="UspA" evidence="2">
    <location>
        <begin position="8"/>
        <end position="145"/>
    </location>
</feature>
<dbReference type="InterPro" id="IPR014729">
    <property type="entry name" value="Rossmann-like_a/b/a_fold"/>
</dbReference>
<organism evidence="3 4">
    <name type="scientific">Haloterrigena turkmenica (strain ATCC 51198 / DSM 5511 / JCM 9101 / NCIMB 13204 / VKM B-1734 / 4k)</name>
    <name type="common">Halococcus turkmenicus</name>
    <dbReference type="NCBI Taxonomy" id="543526"/>
    <lineage>
        <taxon>Archaea</taxon>
        <taxon>Methanobacteriati</taxon>
        <taxon>Methanobacteriota</taxon>
        <taxon>Stenosarchaea group</taxon>
        <taxon>Halobacteria</taxon>
        <taxon>Halobacteriales</taxon>
        <taxon>Natrialbaceae</taxon>
        <taxon>Haloterrigena</taxon>
    </lineage>
</organism>
<dbReference type="PRINTS" id="PR01438">
    <property type="entry name" value="UNVRSLSTRESS"/>
</dbReference>
<dbReference type="SUPFAM" id="SSF52402">
    <property type="entry name" value="Adenine nucleotide alpha hydrolases-like"/>
    <property type="match status" value="1"/>
</dbReference>
<evidence type="ECO:0000259" key="2">
    <source>
        <dbReference type="Pfam" id="PF00582"/>
    </source>
</evidence>
<reference evidence="3 4" key="1">
    <citation type="journal article" date="2010" name="Stand. Genomic Sci.">
        <title>Complete genome sequence of Haloterrigena turkmenica type strain (4k).</title>
        <authorList>
            <person name="Saunders E."/>
            <person name="Tindall B.J."/>
            <person name="Fahnrich R."/>
            <person name="Lapidus A."/>
            <person name="Copeland A."/>
            <person name="Del Rio T.G."/>
            <person name="Lucas S."/>
            <person name="Chen F."/>
            <person name="Tice H."/>
            <person name="Cheng J.F."/>
            <person name="Han C."/>
            <person name="Detter J.C."/>
            <person name="Bruce D."/>
            <person name="Goodwin L."/>
            <person name="Chain P."/>
            <person name="Pitluck S."/>
            <person name="Pati A."/>
            <person name="Ivanova N."/>
            <person name="Mavromatis K."/>
            <person name="Chen A."/>
            <person name="Palaniappan K."/>
            <person name="Land M."/>
            <person name="Hauser L."/>
            <person name="Chang Y.J."/>
            <person name="Jeffries C.D."/>
            <person name="Brettin T."/>
            <person name="Rohde M."/>
            <person name="Goker M."/>
            <person name="Bristow J."/>
            <person name="Eisen J.A."/>
            <person name="Markowitz V."/>
            <person name="Hugenholtz P."/>
            <person name="Klenk H.P."/>
            <person name="Kyrpides N.C."/>
        </authorList>
    </citation>
    <scope>NUCLEOTIDE SEQUENCE [LARGE SCALE GENOMIC DNA]</scope>
    <source>
        <strain evidence="4">ATCC 51198 / DSM 5511 / JCM 9101 / NCIMB 13204 / VKM B-1734 / 4k</strain>
    </source>
</reference>
<proteinExistence type="inferred from homology"/>
<geneLocation type="plasmid" evidence="3 4">
    <name>pHTUR01</name>
</geneLocation>
<evidence type="ECO:0000313" key="4">
    <source>
        <dbReference type="Proteomes" id="UP000001903"/>
    </source>
</evidence>